<dbReference type="EMBL" id="CP022752">
    <property type="protein sequence ID" value="ASU79127.1"/>
    <property type="molecule type" value="Genomic_DNA"/>
</dbReference>
<dbReference type="HOGENOM" id="CLU_2679332_0_0_11"/>
<evidence type="ECO:0000313" key="5">
    <source>
        <dbReference type="Proteomes" id="UP000215043"/>
    </source>
</evidence>
<protein>
    <submittedName>
        <fullName evidence="2">Uncharacterized protein</fullName>
    </submittedName>
</protein>
<feature type="compositionally biased region" description="Polar residues" evidence="1">
    <location>
        <begin position="54"/>
        <end position="65"/>
    </location>
</feature>
<dbReference type="EMBL" id="JPMV01000029">
    <property type="protein sequence ID" value="KGI80596.1"/>
    <property type="molecule type" value="Genomic_DNA"/>
</dbReference>
<proteinExistence type="predicted"/>
<organism evidence="2 5">
    <name type="scientific">Actinopolyspora erythraea</name>
    <dbReference type="NCBI Taxonomy" id="414996"/>
    <lineage>
        <taxon>Bacteria</taxon>
        <taxon>Bacillati</taxon>
        <taxon>Actinomycetota</taxon>
        <taxon>Actinomycetes</taxon>
        <taxon>Actinopolysporales</taxon>
        <taxon>Actinopolysporaceae</taxon>
        <taxon>Actinopolyspora</taxon>
    </lineage>
</organism>
<keyword evidence="4" id="KW-1185">Reference proteome</keyword>
<dbReference type="KEGG" id="aey:CDG81_13460"/>
<sequence length="74" mass="8215">MDFDVHHVLDSFDTDRAEVFVTKDVECGQNGMSMLVSDASYCFNATHEHILTSDADNNPTTSQNYDACGKPQNI</sequence>
<evidence type="ECO:0000313" key="4">
    <source>
        <dbReference type="Proteomes" id="UP000029737"/>
    </source>
</evidence>
<evidence type="ECO:0000256" key="1">
    <source>
        <dbReference type="SAM" id="MobiDB-lite"/>
    </source>
</evidence>
<name>A0A099D3V9_9ACTN</name>
<reference evidence="2 5" key="2">
    <citation type="submission" date="2017-08" db="EMBL/GenBank/DDBJ databases">
        <title>The complete genome sequence of moderately halophilic actinomycete Actinopolyspora erythraea YIM 90600, the producer of novel erythromycin, novel actinopolysporins A-C and tubercidin.</title>
        <authorList>
            <person name="Yin M."/>
            <person name="Tang S."/>
        </authorList>
    </citation>
    <scope>NUCLEOTIDE SEQUENCE [LARGE SCALE GENOMIC DNA]</scope>
    <source>
        <strain evidence="2 5">YIM 90600</strain>
    </source>
</reference>
<dbReference type="AlphaFoldDB" id="A0A099D3V9"/>
<evidence type="ECO:0000313" key="2">
    <source>
        <dbReference type="EMBL" id="ASU79127.1"/>
    </source>
</evidence>
<accession>A0A099D3V9</accession>
<evidence type="ECO:0000313" key="3">
    <source>
        <dbReference type="EMBL" id="KGI80596.1"/>
    </source>
</evidence>
<dbReference type="Proteomes" id="UP000029737">
    <property type="component" value="Unassembled WGS sequence"/>
</dbReference>
<gene>
    <name evidence="2" type="ORF">CDG81_13460</name>
    <name evidence="3" type="ORF">IL38_16335</name>
</gene>
<reference evidence="3 4" key="1">
    <citation type="journal article" date="2014" name="PLoS ONE">
        <title>Identification and Characterization of a New Erythromycin Biosynthetic Gene Cluster in Actinopolyspora erythraea YIM90600, a Novel Erythronolide-Producing Halophilic Actinomycete Isolated from Salt Field.</title>
        <authorList>
            <person name="Chen D."/>
            <person name="Feng J."/>
            <person name="Huang L."/>
            <person name="Zhang Q."/>
            <person name="Wu J."/>
            <person name="Zhu X."/>
            <person name="Duan Y."/>
            <person name="Xu Z."/>
        </authorList>
    </citation>
    <scope>NUCLEOTIDE SEQUENCE [LARGE SCALE GENOMIC DNA]</scope>
    <source>
        <strain evidence="3 4">YIM90600</strain>
    </source>
</reference>
<feature type="region of interest" description="Disordered" evidence="1">
    <location>
        <begin position="54"/>
        <end position="74"/>
    </location>
</feature>
<dbReference type="Proteomes" id="UP000215043">
    <property type="component" value="Chromosome"/>
</dbReference>